<dbReference type="InterPro" id="IPR002513">
    <property type="entry name" value="Tn3_Tnp_DDE_dom"/>
</dbReference>
<keyword evidence="8" id="KW-1185">Reference proteome</keyword>
<dbReference type="NCBIfam" id="NF033527">
    <property type="entry name" value="transpos_Tn3"/>
    <property type="match status" value="1"/>
</dbReference>
<organism evidence="7 8">
    <name type="scientific">Methylomonas lenta</name>
    <dbReference type="NCBI Taxonomy" id="980561"/>
    <lineage>
        <taxon>Bacteria</taxon>
        <taxon>Pseudomonadati</taxon>
        <taxon>Pseudomonadota</taxon>
        <taxon>Gammaproteobacteria</taxon>
        <taxon>Methylococcales</taxon>
        <taxon>Methylococcaceae</taxon>
        <taxon>Methylomonas</taxon>
    </lineage>
</organism>
<dbReference type="EMBL" id="LUUI01000006">
    <property type="protein sequence ID" value="OAI21648.1"/>
    <property type="molecule type" value="Genomic_DNA"/>
</dbReference>
<comment type="similarity">
    <text evidence="1">Belongs to the transposase 7 family.</text>
</comment>
<dbReference type="GO" id="GO:0004803">
    <property type="term" value="F:transposase activity"/>
    <property type="evidence" value="ECO:0007669"/>
    <property type="project" value="InterPro"/>
</dbReference>
<evidence type="ECO:0000313" key="8">
    <source>
        <dbReference type="Proteomes" id="UP000078476"/>
    </source>
</evidence>
<feature type="domain" description="Tn3 transposase DDE" evidence="5">
    <location>
        <begin position="591"/>
        <end position="979"/>
    </location>
</feature>
<dbReference type="GO" id="GO:0003677">
    <property type="term" value="F:DNA binding"/>
    <property type="evidence" value="ECO:0007669"/>
    <property type="project" value="UniProtKB-KW"/>
</dbReference>
<comment type="caution">
    <text evidence="7">The sequence shown here is derived from an EMBL/GenBank/DDBJ whole genome shotgun (WGS) entry which is preliminary data.</text>
</comment>
<evidence type="ECO:0000259" key="6">
    <source>
        <dbReference type="Pfam" id="PF13700"/>
    </source>
</evidence>
<proteinExistence type="inferred from homology"/>
<feature type="domain" description="DUF4158" evidence="6">
    <location>
        <begin position="7"/>
        <end position="153"/>
    </location>
</feature>
<dbReference type="InterPro" id="IPR025296">
    <property type="entry name" value="DUF4158"/>
</dbReference>
<gene>
    <name evidence="7" type="ORF">A1359_19120</name>
</gene>
<keyword evidence="2" id="KW-0815">Transposition</keyword>
<evidence type="ECO:0000313" key="7">
    <source>
        <dbReference type="EMBL" id="OAI21648.1"/>
    </source>
</evidence>
<dbReference type="Pfam" id="PF13700">
    <property type="entry name" value="DUF4158"/>
    <property type="match status" value="1"/>
</dbReference>
<dbReference type="GO" id="GO:0006313">
    <property type="term" value="P:DNA transposition"/>
    <property type="evidence" value="ECO:0007669"/>
    <property type="project" value="InterPro"/>
</dbReference>
<name>A0A177NUA5_9GAMM</name>
<dbReference type="AlphaFoldDB" id="A0A177NUA5"/>
<reference evidence="7 8" key="1">
    <citation type="submission" date="2016-03" db="EMBL/GenBank/DDBJ databases">
        <authorList>
            <person name="Ploux O."/>
        </authorList>
    </citation>
    <scope>NUCLEOTIDE SEQUENCE [LARGE SCALE GENOMIC DNA]</scope>
    <source>
        <strain evidence="7 8">R-45370</strain>
    </source>
</reference>
<accession>A0A177NUA5</accession>
<sequence>MVHSWNDLDTQDLWTLTIDESALLPGMTDKGRFGFAVQLKFMELHGRFPERQDEIDPNATQWLATQLGTTTESLSSYEFGGRQGQRHRRTIRVFLGFRRATGTDLQQLVQWLCDDVLPFDPQAHHGYDMAHDWCRTQRLEPPAGDHLERVIRSAVHGYETRQLATIHVRLSAHNKTTIDRLLASEETDADDVQTDVQTEESTTISFSNLKTDPGKANLDSLLAAIAKLKCIDEIGLTPAVFQDIPAKFIEQFRQRCASESIRELRRHPAEIRYSMVAMFCWRRQQQLIDALVDLLLQVIHNLGARAEKRIDKRQFAAFKKVRGKARLLFKLAEATADQPDGIIKEVVYPVVGQKTLQELVAEFKTIGFDFEREVQETMRSSYGHHYRRMLLPVLDALCFRSNNTVHRPVIEALDVLKANRDSRQQYYDADEVPLDGIVQKKWRDIVVEQDKDGQDRINRINYEICVLRALRKRLRTKEIWVTGADRYRNPEHDLPADFATKRDSYYELLKVPKDAELFIKQIQDAMQQWLGTLNAGLPLNPKVRLREQGKNKNKNKNLIHLTPLDQQPEPPNTAALKREIGRRWSDVELIDIIKEVDLRLNFTAAFRTSGSREVLDPALLQRRLLLCLFGIGTNVGLKRIASQQPSVSVDELRYVKRRFVQKDALRAAIAEVVNGIFRIRNPAIWGDATTACASDSRQFGAYDQNLMTEWHARYGGRGIMIYWHVDTNSTCIYSKLRRCSSSEVAAMIEGVLRHCTDMEIDRQYVDSHGQSEVAFAFSYILGFDLLPRLKAIARQKLYLSATADAAQYTHLEPILTRAINWKLIRQQYDEIIKYTTALRLGTAEPEAILRRFTRADATHPTYQALAELGKAIKTIFLCRYLHDESLRREIHEGLNVVENWNSANDFIFYGERGEFATNRVEDQELGVLSLHLLQICLVYINTLFIQEVLAEPAWRDRMTVDDWRGLTPLIYHHVNPYGRIELDMARRLALAA</sequence>
<dbReference type="Pfam" id="PF01526">
    <property type="entry name" value="DDE_Tnp_Tn3"/>
    <property type="match status" value="1"/>
</dbReference>
<protein>
    <submittedName>
        <fullName evidence="7">Transposase</fullName>
    </submittedName>
</protein>
<evidence type="ECO:0000256" key="2">
    <source>
        <dbReference type="ARBA" id="ARBA00022578"/>
    </source>
</evidence>
<dbReference type="InterPro" id="IPR047653">
    <property type="entry name" value="Tn3-like_transpos"/>
</dbReference>
<dbReference type="STRING" id="980561.A1359_19120"/>
<keyword evidence="3" id="KW-0238">DNA-binding</keyword>
<evidence type="ECO:0000256" key="4">
    <source>
        <dbReference type="ARBA" id="ARBA00023172"/>
    </source>
</evidence>
<evidence type="ECO:0000259" key="5">
    <source>
        <dbReference type="Pfam" id="PF01526"/>
    </source>
</evidence>
<keyword evidence="4" id="KW-0233">DNA recombination</keyword>
<evidence type="ECO:0000256" key="3">
    <source>
        <dbReference type="ARBA" id="ARBA00023125"/>
    </source>
</evidence>
<dbReference type="Proteomes" id="UP000078476">
    <property type="component" value="Unassembled WGS sequence"/>
</dbReference>
<evidence type="ECO:0000256" key="1">
    <source>
        <dbReference type="ARBA" id="ARBA00009402"/>
    </source>
</evidence>